<dbReference type="Proteomes" id="UP000799291">
    <property type="component" value="Unassembled WGS sequence"/>
</dbReference>
<gene>
    <name evidence="1" type="ORF">K458DRAFT_27919</name>
</gene>
<proteinExistence type="predicted"/>
<sequence>MPIPHSHRHCVSSNWYPIQGRFHQARVIAPRASPVFAKPEYVLPGHPPPVWLCYAACPPLVFFICYGDRSVRSGGMVVWGFVRYGRAGALRYGRSGREVTGSGNLDHLYLRNTFSSNNWQRSSGLFCAVVFSCRFRLAVGIETPSQQRRPRLRNDGNR</sequence>
<dbReference type="AlphaFoldDB" id="A0A6G1J3U4"/>
<organism evidence="1 2">
    <name type="scientific">Lentithecium fluviatile CBS 122367</name>
    <dbReference type="NCBI Taxonomy" id="1168545"/>
    <lineage>
        <taxon>Eukaryota</taxon>
        <taxon>Fungi</taxon>
        <taxon>Dikarya</taxon>
        <taxon>Ascomycota</taxon>
        <taxon>Pezizomycotina</taxon>
        <taxon>Dothideomycetes</taxon>
        <taxon>Pleosporomycetidae</taxon>
        <taxon>Pleosporales</taxon>
        <taxon>Massarineae</taxon>
        <taxon>Lentitheciaceae</taxon>
        <taxon>Lentithecium</taxon>
    </lineage>
</organism>
<keyword evidence="2" id="KW-1185">Reference proteome</keyword>
<accession>A0A6G1J3U4</accession>
<dbReference type="EMBL" id="MU005580">
    <property type="protein sequence ID" value="KAF2684881.1"/>
    <property type="molecule type" value="Genomic_DNA"/>
</dbReference>
<evidence type="ECO:0000313" key="1">
    <source>
        <dbReference type="EMBL" id="KAF2684881.1"/>
    </source>
</evidence>
<protein>
    <submittedName>
        <fullName evidence="1">Uncharacterized protein</fullName>
    </submittedName>
</protein>
<evidence type="ECO:0000313" key="2">
    <source>
        <dbReference type="Proteomes" id="UP000799291"/>
    </source>
</evidence>
<name>A0A6G1J3U4_9PLEO</name>
<reference evidence="1" key="1">
    <citation type="journal article" date="2020" name="Stud. Mycol.">
        <title>101 Dothideomycetes genomes: a test case for predicting lifestyles and emergence of pathogens.</title>
        <authorList>
            <person name="Haridas S."/>
            <person name="Albert R."/>
            <person name="Binder M."/>
            <person name="Bloem J."/>
            <person name="Labutti K."/>
            <person name="Salamov A."/>
            <person name="Andreopoulos B."/>
            <person name="Baker S."/>
            <person name="Barry K."/>
            <person name="Bills G."/>
            <person name="Bluhm B."/>
            <person name="Cannon C."/>
            <person name="Castanera R."/>
            <person name="Culley D."/>
            <person name="Daum C."/>
            <person name="Ezra D."/>
            <person name="Gonzalez J."/>
            <person name="Henrissat B."/>
            <person name="Kuo A."/>
            <person name="Liang C."/>
            <person name="Lipzen A."/>
            <person name="Lutzoni F."/>
            <person name="Magnuson J."/>
            <person name="Mondo S."/>
            <person name="Nolan M."/>
            <person name="Ohm R."/>
            <person name="Pangilinan J."/>
            <person name="Park H.-J."/>
            <person name="Ramirez L."/>
            <person name="Alfaro M."/>
            <person name="Sun H."/>
            <person name="Tritt A."/>
            <person name="Yoshinaga Y."/>
            <person name="Zwiers L.-H."/>
            <person name="Turgeon B."/>
            <person name="Goodwin S."/>
            <person name="Spatafora J."/>
            <person name="Crous P."/>
            <person name="Grigoriev I."/>
        </authorList>
    </citation>
    <scope>NUCLEOTIDE SEQUENCE</scope>
    <source>
        <strain evidence="1">CBS 122367</strain>
    </source>
</reference>